<dbReference type="InterPro" id="IPR013785">
    <property type="entry name" value="Aldolase_TIM"/>
</dbReference>
<reference evidence="12" key="1">
    <citation type="submission" date="2016-10" db="EMBL/GenBank/DDBJ databases">
        <authorList>
            <person name="Varghese N."/>
            <person name="Submissions S."/>
        </authorList>
    </citation>
    <scope>NUCLEOTIDE SEQUENCE [LARGE SCALE GENOMIC DNA]</scope>
    <source>
        <strain evidence="12">DSM 4771</strain>
    </source>
</reference>
<sequence length="268" mass="29701">MMKQQTLFQGKLTKQKDLFIPFIVAGDPHPDKTIQYALRLQEAGADVLELGVPYSDPLADGPVIQKAARRALDAGMSLRKAVEMVPELRKAGLNIPVVIFTYYNPVLQYGHEAFIDALEENGVEGLLIPDLPLEESEDLNERTKEKDIELISLVAPTSEERIKRIAEQARGFLYCVSSLGVTGERKEMAPETLSFIEKVKEHSSVPVAVGFGISSNDQVQLMRKHADGFIIGSKIVKLIESSLEVEKSGDEQEGLRHFSDEVNELVQA</sequence>
<dbReference type="FunFam" id="3.20.20.70:FF:000037">
    <property type="entry name" value="Tryptophan synthase alpha chain"/>
    <property type="match status" value="1"/>
</dbReference>
<dbReference type="CDD" id="cd04724">
    <property type="entry name" value="Tryptophan_synthase_alpha"/>
    <property type="match status" value="1"/>
</dbReference>
<comment type="function">
    <text evidence="1 9">The alpha subunit is responsible for the aldol cleavage of indoleglycerol phosphate to indole and glyceraldehyde 3-phosphate.</text>
</comment>
<dbReference type="InterPro" id="IPR002028">
    <property type="entry name" value="Trp_synthase_suA"/>
</dbReference>
<dbReference type="Proteomes" id="UP000199225">
    <property type="component" value="Unassembled WGS sequence"/>
</dbReference>
<protein>
    <recommendedName>
        <fullName evidence="9">Tryptophan synthase alpha chain</fullName>
        <ecNumber evidence="9">4.2.1.20</ecNumber>
    </recommendedName>
</protein>
<dbReference type="NCBIfam" id="TIGR00262">
    <property type="entry name" value="trpA"/>
    <property type="match status" value="1"/>
</dbReference>
<evidence type="ECO:0000256" key="1">
    <source>
        <dbReference type="ARBA" id="ARBA00003365"/>
    </source>
</evidence>
<dbReference type="InterPro" id="IPR018204">
    <property type="entry name" value="Trp_synthase_alpha_AS"/>
</dbReference>
<feature type="active site" description="Proton acceptor" evidence="9">
    <location>
        <position position="49"/>
    </location>
</feature>
<keyword evidence="12" id="KW-1185">Reference proteome</keyword>
<evidence type="ECO:0000256" key="6">
    <source>
        <dbReference type="ARBA" id="ARBA00023141"/>
    </source>
</evidence>
<dbReference type="EC" id="4.2.1.20" evidence="9"/>
<dbReference type="OrthoDB" id="9804578at2"/>
<evidence type="ECO:0000313" key="11">
    <source>
        <dbReference type="EMBL" id="SDJ49003.1"/>
    </source>
</evidence>
<evidence type="ECO:0000313" key="12">
    <source>
        <dbReference type="Proteomes" id="UP000199225"/>
    </source>
</evidence>
<evidence type="ECO:0000256" key="3">
    <source>
        <dbReference type="ARBA" id="ARBA00011270"/>
    </source>
</evidence>
<keyword evidence="6 9" id="KW-0057">Aromatic amino acid biosynthesis</keyword>
<dbReference type="GO" id="GO:0005829">
    <property type="term" value="C:cytosol"/>
    <property type="evidence" value="ECO:0007669"/>
    <property type="project" value="TreeGrafter"/>
</dbReference>
<comment type="catalytic activity">
    <reaction evidence="8 9">
        <text>(1S,2R)-1-C-(indol-3-yl)glycerol 3-phosphate + L-serine = D-glyceraldehyde 3-phosphate + L-tryptophan + H2O</text>
        <dbReference type="Rhea" id="RHEA:10532"/>
        <dbReference type="ChEBI" id="CHEBI:15377"/>
        <dbReference type="ChEBI" id="CHEBI:33384"/>
        <dbReference type="ChEBI" id="CHEBI:57912"/>
        <dbReference type="ChEBI" id="CHEBI:58866"/>
        <dbReference type="ChEBI" id="CHEBI:59776"/>
        <dbReference type="EC" id="4.2.1.20"/>
    </reaction>
</comment>
<keyword evidence="7 9" id="KW-0456">Lyase</keyword>
<dbReference type="UniPathway" id="UPA00035">
    <property type="reaction ID" value="UER00044"/>
</dbReference>
<proteinExistence type="inferred from homology"/>
<dbReference type="STRING" id="86666.SAMN04490247_2056"/>
<evidence type="ECO:0000256" key="4">
    <source>
        <dbReference type="ARBA" id="ARBA00022605"/>
    </source>
</evidence>
<dbReference type="SUPFAM" id="SSF51366">
    <property type="entry name" value="Ribulose-phoshate binding barrel"/>
    <property type="match status" value="1"/>
</dbReference>
<dbReference type="GO" id="GO:0004834">
    <property type="term" value="F:tryptophan synthase activity"/>
    <property type="evidence" value="ECO:0007669"/>
    <property type="project" value="UniProtKB-UniRule"/>
</dbReference>
<comment type="similarity">
    <text evidence="9 10">Belongs to the TrpA family.</text>
</comment>
<evidence type="ECO:0000256" key="8">
    <source>
        <dbReference type="ARBA" id="ARBA00049047"/>
    </source>
</evidence>
<keyword evidence="5 9" id="KW-0822">Tryptophan biosynthesis</keyword>
<comment type="subunit">
    <text evidence="3 9">Tetramer of two alpha and two beta chains.</text>
</comment>
<dbReference type="HAMAP" id="MF_00131">
    <property type="entry name" value="Trp_synth_alpha"/>
    <property type="match status" value="1"/>
</dbReference>
<dbReference type="AlphaFoldDB" id="A0A1G8U5J3"/>
<feature type="active site" description="Proton acceptor" evidence="9">
    <location>
        <position position="60"/>
    </location>
</feature>
<dbReference type="RefSeq" id="WP_093193784.1">
    <property type="nucleotide sequence ID" value="NZ_FNEV01000006.1"/>
</dbReference>
<name>A0A1G8U5J3_9BACI</name>
<evidence type="ECO:0000256" key="10">
    <source>
        <dbReference type="RuleBase" id="RU003662"/>
    </source>
</evidence>
<organism evidence="11 12">
    <name type="scientific">Salimicrobium halophilum</name>
    <dbReference type="NCBI Taxonomy" id="86666"/>
    <lineage>
        <taxon>Bacteria</taxon>
        <taxon>Bacillati</taxon>
        <taxon>Bacillota</taxon>
        <taxon>Bacilli</taxon>
        <taxon>Bacillales</taxon>
        <taxon>Bacillaceae</taxon>
        <taxon>Salimicrobium</taxon>
    </lineage>
</organism>
<keyword evidence="4 9" id="KW-0028">Amino-acid biosynthesis</keyword>
<evidence type="ECO:0000256" key="7">
    <source>
        <dbReference type="ARBA" id="ARBA00023239"/>
    </source>
</evidence>
<dbReference type="PROSITE" id="PS00167">
    <property type="entry name" value="TRP_SYNTHASE_ALPHA"/>
    <property type="match status" value="1"/>
</dbReference>
<evidence type="ECO:0000256" key="5">
    <source>
        <dbReference type="ARBA" id="ARBA00022822"/>
    </source>
</evidence>
<evidence type="ECO:0000256" key="2">
    <source>
        <dbReference type="ARBA" id="ARBA00004733"/>
    </source>
</evidence>
<dbReference type="PANTHER" id="PTHR43406">
    <property type="entry name" value="TRYPTOPHAN SYNTHASE, ALPHA CHAIN"/>
    <property type="match status" value="1"/>
</dbReference>
<accession>A0A1G8U5J3</accession>
<dbReference type="EMBL" id="FNEV01000006">
    <property type="protein sequence ID" value="SDJ49003.1"/>
    <property type="molecule type" value="Genomic_DNA"/>
</dbReference>
<dbReference type="InterPro" id="IPR011060">
    <property type="entry name" value="RibuloseP-bd_barrel"/>
</dbReference>
<comment type="pathway">
    <text evidence="2 9">Amino-acid biosynthesis; L-tryptophan biosynthesis; L-tryptophan from chorismate: step 5/5.</text>
</comment>
<dbReference type="Pfam" id="PF00290">
    <property type="entry name" value="Trp_syntA"/>
    <property type="match status" value="1"/>
</dbReference>
<evidence type="ECO:0000256" key="9">
    <source>
        <dbReference type="HAMAP-Rule" id="MF_00131"/>
    </source>
</evidence>
<gene>
    <name evidence="9" type="primary">trpA</name>
    <name evidence="11" type="ORF">SAMN04490247_2056</name>
</gene>
<dbReference type="Gene3D" id="3.20.20.70">
    <property type="entry name" value="Aldolase class I"/>
    <property type="match status" value="1"/>
</dbReference>
<dbReference type="PANTHER" id="PTHR43406:SF1">
    <property type="entry name" value="TRYPTOPHAN SYNTHASE ALPHA CHAIN, CHLOROPLASTIC"/>
    <property type="match status" value="1"/>
</dbReference>